<name>A0ABV9YIG5_9PSEU</name>
<dbReference type="RefSeq" id="WP_378034753.1">
    <property type="nucleotide sequence ID" value="NZ_JBHSIV010000003.1"/>
</dbReference>
<dbReference type="InterPro" id="IPR002912">
    <property type="entry name" value="ACT_dom"/>
</dbReference>
<gene>
    <name evidence="2" type="ORF">ACFPBZ_04250</name>
</gene>
<evidence type="ECO:0000259" key="1">
    <source>
        <dbReference type="PROSITE" id="PS51671"/>
    </source>
</evidence>
<dbReference type="SUPFAM" id="SSF55021">
    <property type="entry name" value="ACT-like"/>
    <property type="match status" value="1"/>
</dbReference>
<keyword evidence="3" id="KW-1185">Reference proteome</keyword>
<dbReference type="Pfam" id="PF01842">
    <property type="entry name" value="ACT"/>
    <property type="match status" value="1"/>
</dbReference>
<feature type="domain" description="ACT" evidence="1">
    <location>
        <begin position="4"/>
        <end position="77"/>
    </location>
</feature>
<proteinExistence type="predicted"/>
<dbReference type="Gene3D" id="3.30.70.260">
    <property type="match status" value="1"/>
</dbReference>
<evidence type="ECO:0000313" key="2">
    <source>
        <dbReference type="EMBL" id="MFC5061407.1"/>
    </source>
</evidence>
<dbReference type="InterPro" id="IPR045865">
    <property type="entry name" value="ACT-like_dom_sf"/>
</dbReference>
<evidence type="ECO:0000313" key="3">
    <source>
        <dbReference type="Proteomes" id="UP001595947"/>
    </source>
</evidence>
<dbReference type="PROSITE" id="PS51671">
    <property type="entry name" value="ACT"/>
    <property type="match status" value="1"/>
</dbReference>
<comment type="caution">
    <text evidence="2">The sequence shown here is derived from an EMBL/GenBank/DDBJ whole genome shotgun (WGS) entry which is preliminary data.</text>
</comment>
<sequence>MTYLLRVVLPDRPGTLGAVASALGQEGADILSVDVVERHQGVAVDDLVVDLPSARPPDVLITAAESVRDVTVESVRPFFGPLDTARELELVEAVAAAPEEGITRLTDAVPRIFRSAWALVVEASTDDVWGDSGSTRVRRVASSSAAPETEAESLPWLPLRRAAVLDPAAGHTVPPAWTDLDTELAAAPLGRADRALVVGRPGGPGFRPSELARLSHLAGIVATITG</sequence>
<dbReference type="Proteomes" id="UP001595947">
    <property type="component" value="Unassembled WGS sequence"/>
</dbReference>
<organism evidence="2 3">
    <name type="scientific">Actinomycetospora atypica</name>
    <dbReference type="NCBI Taxonomy" id="1290095"/>
    <lineage>
        <taxon>Bacteria</taxon>
        <taxon>Bacillati</taxon>
        <taxon>Actinomycetota</taxon>
        <taxon>Actinomycetes</taxon>
        <taxon>Pseudonocardiales</taxon>
        <taxon>Pseudonocardiaceae</taxon>
        <taxon>Actinomycetospora</taxon>
    </lineage>
</organism>
<protein>
    <submittedName>
        <fullName evidence="2">ACT domain-containing protein</fullName>
    </submittedName>
</protein>
<reference evidence="3" key="1">
    <citation type="journal article" date="2019" name="Int. J. Syst. Evol. Microbiol.">
        <title>The Global Catalogue of Microorganisms (GCM) 10K type strain sequencing project: providing services to taxonomists for standard genome sequencing and annotation.</title>
        <authorList>
            <consortium name="The Broad Institute Genomics Platform"/>
            <consortium name="The Broad Institute Genome Sequencing Center for Infectious Disease"/>
            <person name="Wu L."/>
            <person name="Ma J."/>
        </authorList>
    </citation>
    <scope>NUCLEOTIDE SEQUENCE [LARGE SCALE GENOMIC DNA]</scope>
    <source>
        <strain evidence="3">CGMCC 4.7093</strain>
    </source>
</reference>
<accession>A0ABV9YIG5</accession>
<dbReference type="EMBL" id="JBHSIV010000003">
    <property type="protein sequence ID" value="MFC5061407.1"/>
    <property type="molecule type" value="Genomic_DNA"/>
</dbReference>